<keyword evidence="3" id="KW-1185">Reference proteome</keyword>
<dbReference type="RefSeq" id="WP_166009344.1">
    <property type="nucleotide sequence ID" value="NZ_CP049888.1"/>
</dbReference>
<gene>
    <name evidence="2" type="ORF">G7084_01360</name>
</gene>
<name>A0A6G8AYP4_9LACO</name>
<reference evidence="2 3" key="1">
    <citation type="submission" date="2020-03" db="EMBL/GenBank/DDBJ databases">
        <title>Weissella sp. nov., isolated from Cybister lewisianus.</title>
        <authorList>
            <person name="Hyun D.-W."/>
            <person name="Bae J.-W."/>
        </authorList>
    </citation>
    <scope>NUCLEOTIDE SEQUENCE [LARGE SCALE GENOMIC DNA]</scope>
    <source>
        <strain evidence="2 3">HDW19</strain>
    </source>
</reference>
<sequence length="149" mass="16901">MDYLAFGIYVLAAVFAFWCSWVMSKERRRYEKSTKKVETIVNEYLEYYKEVLDGHGSVGDAAAMYKALKMISTLDGFAADEAKEVLERINKPFSFTSVLGVDSDPEGKFSANQVYDILHAAMGTIEEEHDRKQFIGFLKALKAKETTND</sequence>
<dbReference type="EMBL" id="CP049888">
    <property type="protein sequence ID" value="QIL50085.1"/>
    <property type="molecule type" value="Genomic_DNA"/>
</dbReference>
<organism evidence="2 3">
    <name type="scientific">Weissella coleopterorum</name>
    <dbReference type="NCBI Taxonomy" id="2714949"/>
    <lineage>
        <taxon>Bacteria</taxon>
        <taxon>Bacillati</taxon>
        <taxon>Bacillota</taxon>
        <taxon>Bacilli</taxon>
        <taxon>Lactobacillales</taxon>
        <taxon>Lactobacillaceae</taxon>
        <taxon>Weissella</taxon>
    </lineage>
</organism>
<evidence type="ECO:0000313" key="2">
    <source>
        <dbReference type="EMBL" id="QIL50085.1"/>
    </source>
</evidence>
<proteinExistence type="predicted"/>
<keyword evidence="1" id="KW-1133">Transmembrane helix</keyword>
<accession>A0A6G8AYP4</accession>
<protein>
    <submittedName>
        <fullName evidence="2">Uncharacterized protein</fullName>
    </submittedName>
</protein>
<dbReference type="Proteomes" id="UP000500741">
    <property type="component" value="Chromosome"/>
</dbReference>
<evidence type="ECO:0000313" key="3">
    <source>
        <dbReference type="Proteomes" id="UP000500741"/>
    </source>
</evidence>
<dbReference type="KEGG" id="wco:G7084_01360"/>
<feature type="transmembrane region" description="Helical" evidence="1">
    <location>
        <begin position="6"/>
        <end position="23"/>
    </location>
</feature>
<dbReference type="AlphaFoldDB" id="A0A6G8AYP4"/>
<evidence type="ECO:0000256" key="1">
    <source>
        <dbReference type="SAM" id="Phobius"/>
    </source>
</evidence>
<keyword evidence="1" id="KW-0472">Membrane</keyword>
<keyword evidence="1" id="KW-0812">Transmembrane</keyword>